<dbReference type="NCBIfam" id="TIGR01930">
    <property type="entry name" value="AcCoA-C-Actrans"/>
    <property type="match status" value="1"/>
</dbReference>
<feature type="domain" description="Thiolase C-terminal" evidence="7">
    <location>
        <begin position="273"/>
        <end position="393"/>
    </location>
</feature>
<dbReference type="CDD" id="cd00751">
    <property type="entry name" value="thiolase"/>
    <property type="match status" value="1"/>
</dbReference>
<evidence type="ECO:0000256" key="1">
    <source>
        <dbReference type="ARBA" id="ARBA00010982"/>
    </source>
</evidence>
<dbReference type="GO" id="GO:0003988">
    <property type="term" value="F:acetyl-CoA C-acyltransferase activity"/>
    <property type="evidence" value="ECO:0007669"/>
    <property type="project" value="UniProtKB-ARBA"/>
</dbReference>
<evidence type="ECO:0000259" key="6">
    <source>
        <dbReference type="Pfam" id="PF00108"/>
    </source>
</evidence>
<protein>
    <submittedName>
        <fullName evidence="8">Acetyl-CoA C-acetyltransferase</fullName>
    </submittedName>
</protein>
<evidence type="ECO:0000313" key="9">
    <source>
        <dbReference type="Proteomes" id="UP000316852"/>
    </source>
</evidence>
<dbReference type="PIRSF" id="PIRSF000429">
    <property type="entry name" value="Ac-CoA_Ac_transf"/>
    <property type="match status" value="1"/>
</dbReference>
<dbReference type="Pfam" id="PF02803">
    <property type="entry name" value="Thiolase_C"/>
    <property type="match status" value="1"/>
</dbReference>
<dbReference type="InterPro" id="IPR020617">
    <property type="entry name" value="Thiolase_C"/>
</dbReference>
<dbReference type="EMBL" id="VBOW01000013">
    <property type="protein sequence ID" value="TMQ60697.1"/>
    <property type="molecule type" value="Genomic_DNA"/>
</dbReference>
<dbReference type="PROSITE" id="PS00099">
    <property type="entry name" value="THIOLASE_3"/>
    <property type="match status" value="1"/>
</dbReference>
<feature type="active site" description="Proton acceptor" evidence="4">
    <location>
        <position position="381"/>
    </location>
</feature>
<dbReference type="SUPFAM" id="SSF53901">
    <property type="entry name" value="Thiolase-like"/>
    <property type="match status" value="2"/>
</dbReference>
<dbReference type="AlphaFoldDB" id="A0A538TAU1"/>
<sequence length="395" mass="41561">MADRDAYIVSACRTAIGEFLGGLSPLRAPELGAVVIREAVSRAGIEPALAEEVLMGNVVQAGVGQAPARQAAIRGGIPDSVGATTVNKVCGSGLKAVMLASQAIRAGDADIIVAGGMESMSNAPYLLPKARVGYRLGNGELIDDVIYDGLWDSFNNFHMGNAAELIARKFKVTREDQDRFSVESHQKAVRAQKEGKFKDEIVPVLVPQKKGEPKCFCVDERPRPDTTMESLAKLKPAFEKDGTVTAANAPGLNDGASAVVVMSGAAVKRTHAKPMARVTGYATGGVAPEMVFYAPVVAVKRLAEKLGRKPNDWDLIEANEAFAAQAIVDARELDWDFSKLNVHGGAVALGHPIGASGARVLTTLLYAMRDRKAKTGLATLCLGGGNAVALSVEAV</sequence>
<dbReference type="InterPro" id="IPR020616">
    <property type="entry name" value="Thiolase_N"/>
</dbReference>
<dbReference type="InterPro" id="IPR020610">
    <property type="entry name" value="Thiolase_AS"/>
</dbReference>
<evidence type="ECO:0000313" key="8">
    <source>
        <dbReference type="EMBL" id="TMQ60697.1"/>
    </source>
</evidence>
<comment type="similarity">
    <text evidence="1 5">Belongs to the thiolase-like superfamily. Thiolase family.</text>
</comment>
<dbReference type="PROSITE" id="PS00098">
    <property type="entry name" value="THIOLASE_1"/>
    <property type="match status" value="1"/>
</dbReference>
<organism evidence="8 9">
    <name type="scientific">Eiseniibacteriota bacterium</name>
    <dbReference type="NCBI Taxonomy" id="2212470"/>
    <lineage>
        <taxon>Bacteria</taxon>
        <taxon>Candidatus Eiseniibacteriota</taxon>
    </lineage>
</organism>
<keyword evidence="2 5" id="KW-0808">Transferase</keyword>
<gene>
    <name evidence="8" type="ORF">E6K76_01490</name>
</gene>
<feature type="domain" description="Thiolase N-terminal" evidence="6">
    <location>
        <begin position="7"/>
        <end position="263"/>
    </location>
</feature>
<dbReference type="InterPro" id="IPR020615">
    <property type="entry name" value="Thiolase_acyl_enz_int_AS"/>
</dbReference>
<dbReference type="InterPro" id="IPR016039">
    <property type="entry name" value="Thiolase-like"/>
</dbReference>
<dbReference type="Gene3D" id="3.40.47.10">
    <property type="match status" value="2"/>
</dbReference>
<proteinExistence type="inferred from homology"/>
<evidence type="ECO:0000256" key="5">
    <source>
        <dbReference type="RuleBase" id="RU003557"/>
    </source>
</evidence>
<dbReference type="PANTHER" id="PTHR18919">
    <property type="entry name" value="ACETYL-COA C-ACYLTRANSFERASE"/>
    <property type="match status" value="1"/>
</dbReference>
<dbReference type="Pfam" id="PF00108">
    <property type="entry name" value="Thiolase_N"/>
    <property type="match status" value="1"/>
</dbReference>
<evidence type="ECO:0000259" key="7">
    <source>
        <dbReference type="Pfam" id="PF02803"/>
    </source>
</evidence>
<dbReference type="PROSITE" id="PS00737">
    <property type="entry name" value="THIOLASE_2"/>
    <property type="match status" value="1"/>
</dbReference>
<feature type="active site" description="Proton acceptor" evidence="4">
    <location>
        <position position="351"/>
    </location>
</feature>
<evidence type="ECO:0000256" key="2">
    <source>
        <dbReference type="ARBA" id="ARBA00022679"/>
    </source>
</evidence>
<evidence type="ECO:0000256" key="3">
    <source>
        <dbReference type="ARBA" id="ARBA00023315"/>
    </source>
</evidence>
<feature type="active site" description="Acyl-thioester intermediate" evidence="4">
    <location>
        <position position="90"/>
    </location>
</feature>
<evidence type="ECO:0000256" key="4">
    <source>
        <dbReference type="PIRSR" id="PIRSR000429-1"/>
    </source>
</evidence>
<reference evidence="8 9" key="1">
    <citation type="journal article" date="2019" name="Nat. Microbiol.">
        <title>Mediterranean grassland soil C-N compound turnover is dependent on rainfall and depth, and is mediated by genomically divergent microorganisms.</title>
        <authorList>
            <person name="Diamond S."/>
            <person name="Andeer P.F."/>
            <person name="Li Z."/>
            <person name="Crits-Christoph A."/>
            <person name="Burstein D."/>
            <person name="Anantharaman K."/>
            <person name="Lane K.R."/>
            <person name="Thomas B.C."/>
            <person name="Pan C."/>
            <person name="Northen T.R."/>
            <person name="Banfield J.F."/>
        </authorList>
    </citation>
    <scope>NUCLEOTIDE SEQUENCE [LARGE SCALE GENOMIC DNA]</scope>
    <source>
        <strain evidence="8">WS_6</strain>
    </source>
</reference>
<dbReference type="InterPro" id="IPR002155">
    <property type="entry name" value="Thiolase"/>
</dbReference>
<dbReference type="FunFam" id="3.40.47.10:FF:000010">
    <property type="entry name" value="Acetyl-CoA acetyltransferase (Thiolase)"/>
    <property type="match status" value="1"/>
</dbReference>
<dbReference type="InterPro" id="IPR020613">
    <property type="entry name" value="Thiolase_CS"/>
</dbReference>
<dbReference type="Proteomes" id="UP000316852">
    <property type="component" value="Unassembled WGS sequence"/>
</dbReference>
<dbReference type="PANTHER" id="PTHR18919:SF107">
    <property type="entry name" value="ACETYL-COA ACETYLTRANSFERASE, CYTOSOLIC"/>
    <property type="match status" value="1"/>
</dbReference>
<comment type="caution">
    <text evidence="8">The sequence shown here is derived from an EMBL/GenBank/DDBJ whole genome shotgun (WGS) entry which is preliminary data.</text>
</comment>
<name>A0A538TAU1_UNCEI</name>
<keyword evidence="3 5" id="KW-0012">Acyltransferase</keyword>
<accession>A0A538TAU1</accession>